<protein>
    <submittedName>
        <fullName evidence="2">Uncharacterized protein</fullName>
    </submittedName>
</protein>
<name>A0AAQ3STC8_PASNO</name>
<dbReference type="AlphaFoldDB" id="A0AAQ3STC8"/>
<dbReference type="Proteomes" id="UP001341281">
    <property type="component" value="Chromosome 02"/>
</dbReference>
<organism evidence="2 3">
    <name type="scientific">Paspalum notatum var. saurae</name>
    <dbReference type="NCBI Taxonomy" id="547442"/>
    <lineage>
        <taxon>Eukaryota</taxon>
        <taxon>Viridiplantae</taxon>
        <taxon>Streptophyta</taxon>
        <taxon>Embryophyta</taxon>
        <taxon>Tracheophyta</taxon>
        <taxon>Spermatophyta</taxon>
        <taxon>Magnoliopsida</taxon>
        <taxon>Liliopsida</taxon>
        <taxon>Poales</taxon>
        <taxon>Poaceae</taxon>
        <taxon>PACMAD clade</taxon>
        <taxon>Panicoideae</taxon>
        <taxon>Andropogonodae</taxon>
        <taxon>Paspaleae</taxon>
        <taxon>Paspalinae</taxon>
        <taxon>Paspalum</taxon>
    </lineage>
</organism>
<evidence type="ECO:0000313" key="2">
    <source>
        <dbReference type="EMBL" id="WVZ59702.1"/>
    </source>
</evidence>
<feature type="region of interest" description="Disordered" evidence="1">
    <location>
        <begin position="1"/>
        <end position="21"/>
    </location>
</feature>
<accession>A0AAQ3STC8</accession>
<proteinExistence type="predicted"/>
<evidence type="ECO:0000313" key="3">
    <source>
        <dbReference type="Proteomes" id="UP001341281"/>
    </source>
</evidence>
<evidence type="ECO:0000256" key="1">
    <source>
        <dbReference type="SAM" id="MobiDB-lite"/>
    </source>
</evidence>
<dbReference type="EMBL" id="CP144746">
    <property type="protein sequence ID" value="WVZ59702.1"/>
    <property type="molecule type" value="Genomic_DNA"/>
</dbReference>
<keyword evidence="3" id="KW-1185">Reference proteome</keyword>
<sequence length="90" mass="10188">MGKLSQGHGCSLQLSPPHRVSAEPPISCATIDDISWCHYEYKQQRHTVSCSITASRLIFPMIHRIHLLRLNATQFPPSVFRIFFGGHQMA</sequence>
<gene>
    <name evidence="2" type="ORF">U9M48_009812</name>
</gene>
<reference evidence="2 3" key="1">
    <citation type="submission" date="2024-02" db="EMBL/GenBank/DDBJ databases">
        <title>High-quality chromosome-scale genome assembly of Pensacola bahiagrass (Paspalum notatum Flugge var. saurae).</title>
        <authorList>
            <person name="Vega J.M."/>
            <person name="Podio M."/>
            <person name="Orjuela J."/>
            <person name="Siena L.A."/>
            <person name="Pessino S.C."/>
            <person name="Combes M.C."/>
            <person name="Mariac C."/>
            <person name="Albertini E."/>
            <person name="Pupilli F."/>
            <person name="Ortiz J.P.A."/>
            <person name="Leblanc O."/>
        </authorList>
    </citation>
    <scope>NUCLEOTIDE SEQUENCE [LARGE SCALE GENOMIC DNA]</scope>
    <source>
        <strain evidence="2">R1</strain>
        <tissue evidence="2">Leaf</tissue>
    </source>
</reference>